<dbReference type="EMBL" id="JABFTP020000186">
    <property type="protein sequence ID" value="KAL3290452.1"/>
    <property type="molecule type" value="Genomic_DNA"/>
</dbReference>
<name>A0ABD2PHM6_9CUCU</name>
<accession>A0ABD2PHM6</accession>
<evidence type="ECO:0000313" key="2">
    <source>
        <dbReference type="Proteomes" id="UP001516400"/>
    </source>
</evidence>
<comment type="caution">
    <text evidence="1">The sequence shown here is derived from an EMBL/GenBank/DDBJ whole genome shotgun (WGS) entry which is preliminary data.</text>
</comment>
<protein>
    <submittedName>
        <fullName evidence="1">Uncharacterized protein</fullName>
    </submittedName>
</protein>
<organism evidence="1 2">
    <name type="scientific">Cryptolaemus montrouzieri</name>
    <dbReference type="NCBI Taxonomy" id="559131"/>
    <lineage>
        <taxon>Eukaryota</taxon>
        <taxon>Metazoa</taxon>
        <taxon>Ecdysozoa</taxon>
        <taxon>Arthropoda</taxon>
        <taxon>Hexapoda</taxon>
        <taxon>Insecta</taxon>
        <taxon>Pterygota</taxon>
        <taxon>Neoptera</taxon>
        <taxon>Endopterygota</taxon>
        <taxon>Coleoptera</taxon>
        <taxon>Polyphaga</taxon>
        <taxon>Cucujiformia</taxon>
        <taxon>Coccinelloidea</taxon>
        <taxon>Coccinellidae</taxon>
        <taxon>Scymninae</taxon>
        <taxon>Scymnini</taxon>
        <taxon>Cryptolaemus</taxon>
    </lineage>
</organism>
<dbReference type="Proteomes" id="UP001516400">
    <property type="component" value="Unassembled WGS sequence"/>
</dbReference>
<dbReference type="AlphaFoldDB" id="A0ABD2PHM6"/>
<proteinExistence type="predicted"/>
<gene>
    <name evidence="1" type="ORF">HHI36_023793</name>
</gene>
<evidence type="ECO:0000313" key="1">
    <source>
        <dbReference type="EMBL" id="KAL3290452.1"/>
    </source>
</evidence>
<keyword evidence="2" id="KW-1185">Reference proteome</keyword>
<reference evidence="1 2" key="1">
    <citation type="journal article" date="2021" name="BMC Biol.">
        <title>Horizontally acquired antibacterial genes associated with adaptive radiation of ladybird beetles.</title>
        <authorList>
            <person name="Li H.S."/>
            <person name="Tang X.F."/>
            <person name="Huang Y.H."/>
            <person name="Xu Z.Y."/>
            <person name="Chen M.L."/>
            <person name="Du X.Y."/>
            <person name="Qiu B.Y."/>
            <person name="Chen P.T."/>
            <person name="Zhang W."/>
            <person name="Slipinski A."/>
            <person name="Escalona H.E."/>
            <person name="Waterhouse R.M."/>
            <person name="Zwick A."/>
            <person name="Pang H."/>
        </authorList>
    </citation>
    <scope>NUCLEOTIDE SEQUENCE [LARGE SCALE GENOMIC DNA]</scope>
    <source>
        <strain evidence="1">SYSU2018</strain>
    </source>
</reference>
<sequence length="102" mass="11659">MSSFFSFSAMGDLAIISSRFVSRISVLTYNFSSQKLMIFCTIFLTMRDFCLTGDDGHWFHFGRFLEAKVSEFSDIQLIVETNTIFSRFLSIDSAEYPTDCAT</sequence>